<organism evidence="2">
    <name type="scientific">Blumeria graminis f. sp. tritici 96224</name>
    <dbReference type="NCBI Taxonomy" id="1268274"/>
    <lineage>
        <taxon>Eukaryota</taxon>
        <taxon>Fungi</taxon>
        <taxon>Dikarya</taxon>
        <taxon>Ascomycota</taxon>
        <taxon>Pezizomycotina</taxon>
        <taxon>Leotiomycetes</taxon>
        <taxon>Erysiphales</taxon>
        <taxon>Erysiphaceae</taxon>
        <taxon>Blumeria</taxon>
    </lineage>
</organism>
<reference evidence="1" key="2">
    <citation type="submission" date="2013-01" db="EMBL/GenBank/DDBJ databases">
        <title>The wheat powdery mildew genome reveals unique evolution of an obligate biotroph.</title>
        <authorList>
            <person name="Oberhaensli S."/>
            <person name="Wicker T."/>
            <person name="Keller B."/>
        </authorList>
    </citation>
    <scope>NUCLEOTIDE SEQUENCE</scope>
    <source>
        <strain evidence="1">96224</strain>
    </source>
</reference>
<protein>
    <submittedName>
        <fullName evidence="2">BgtAc-30602</fullName>
    </submittedName>
</protein>
<proteinExistence type="predicted"/>
<name>A0A061HGR7_BLUGR</name>
<sequence>MDSLTDAQRRANCFGLGPSVRFSEDAREVIYGQQAVIDITKTSQKKPPKMKSQRIILKSHVPQSSAARVTESQIMICQNSHVLSDNQKSRLSFRRRIHSVSPLLRQAIFSRPKIRVQIREKEDLLKIREDSKIETMICTRTYTERKIDKACKPYGTGVSQIWSRCHKPFRKGSVSLRLKKSMIQKISCGQGTCFNAGETDHMKPSPKRNPHVCIANSSATLREPLYRDRTIGEMQGSRRRNTDASTGCIANSRFCDENHQINPILGSGTPPRDFISGPKICHRRANFVQGPGLLSTGSNSSRMYNINSYPNSTVASENLHSHHPVRDCKLGTRNITTCTHDPSNLAESYRGLEHENTIAFLIQLAQNVGESEHGRIAAVQENHSGAEQALILKIVSHGVSWARASENCT</sequence>
<dbReference type="Proteomes" id="UP000053110">
    <property type="component" value="Unassembled WGS sequence"/>
</dbReference>
<evidence type="ECO:0000313" key="2">
    <source>
        <dbReference type="EMBL" id="SUZ10845.1"/>
    </source>
</evidence>
<evidence type="ECO:0000313" key="3">
    <source>
        <dbReference type="Proteomes" id="UP000053110"/>
    </source>
</evidence>
<reference evidence="3" key="1">
    <citation type="journal article" date="2013" name="Nat. Genet.">
        <title>The wheat powdery mildew genome shows the unique evolution of an obligate biotroph.</title>
        <authorList>
            <person name="Wicker T."/>
            <person name="Oberhaensli S."/>
            <person name="Parlange F."/>
            <person name="Buchmann J.P."/>
            <person name="Shatalina M."/>
            <person name="Roffler S."/>
            <person name="Ben-David R."/>
            <person name="Dolezel J."/>
            <person name="Simkova H."/>
            <person name="Schulze-Lefert P."/>
            <person name="Spanu P.D."/>
            <person name="Bruggmann R."/>
            <person name="Amselem J."/>
            <person name="Quesneville H."/>
            <person name="Ver Loren van Themaat E."/>
            <person name="Paape T."/>
            <person name="Shimizu K.K."/>
            <person name="Keller B."/>
        </authorList>
    </citation>
    <scope>NUCLEOTIDE SEQUENCE [LARGE SCALE GENOMIC DNA]</scope>
    <source>
        <strain evidence="3">96224</strain>
    </source>
</reference>
<dbReference type="EMBL" id="KE375068">
    <property type="protein sequence ID" value="EPQ64343.1"/>
    <property type="molecule type" value="Genomic_DNA"/>
</dbReference>
<evidence type="ECO:0000313" key="1">
    <source>
        <dbReference type="EMBL" id="EPQ64343.1"/>
    </source>
</evidence>
<dbReference type="AlphaFoldDB" id="A0A061HGR7"/>
<reference evidence="2" key="3">
    <citation type="submission" date="2018-07" db="EMBL/GenBank/DDBJ databases">
        <authorList>
            <person name="Quirk P.G."/>
            <person name="Krulwich T.A."/>
        </authorList>
    </citation>
    <scope>NUCLEOTIDE SEQUENCE</scope>
    <source>
        <strain evidence="2">96224</strain>
    </source>
</reference>
<dbReference type="HOGENOM" id="CLU_672667_0_0_1"/>
<feature type="non-terminal residue" evidence="2">
    <location>
        <position position="409"/>
    </location>
</feature>
<dbReference type="EMBL" id="UIGY01000099">
    <property type="protein sequence ID" value="SUZ10845.1"/>
    <property type="molecule type" value="Genomic_DNA"/>
</dbReference>
<accession>A0A061HGR7</accession>
<gene>
    <name evidence="1" type="ORF">BGT96224_Ac30602</name>
    <name evidence="2" type="ORF">BGT96224V2_LOCUS4046</name>
</gene>